<gene>
    <name evidence="2" type="ORF">GLW07_17265</name>
</gene>
<keyword evidence="1" id="KW-0472">Membrane</keyword>
<evidence type="ECO:0000313" key="3">
    <source>
        <dbReference type="Proteomes" id="UP000447833"/>
    </source>
</evidence>
<evidence type="ECO:0000256" key="1">
    <source>
        <dbReference type="SAM" id="Phobius"/>
    </source>
</evidence>
<feature type="transmembrane region" description="Helical" evidence="1">
    <location>
        <begin position="65"/>
        <end position="86"/>
    </location>
</feature>
<evidence type="ECO:0000313" key="2">
    <source>
        <dbReference type="EMBL" id="MYL65110.1"/>
    </source>
</evidence>
<feature type="transmembrane region" description="Helical" evidence="1">
    <location>
        <begin position="7"/>
        <end position="25"/>
    </location>
</feature>
<dbReference type="EMBL" id="WMEY01000005">
    <property type="protein sequence ID" value="MYL65110.1"/>
    <property type="molecule type" value="Genomic_DNA"/>
</dbReference>
<keyword evidence="1" id="KW-0812">Transmembrane</keyword>
<accession>A0A845F2U1</accession>
<proteinExistence type="predicted"/>
<feature type="transmembrane region" description="Helical" evidence="1">
    <location>
        <begin position="98"/>
        <end position="115"/>
    </location>
</feature>
<dbReference type="AlphaFoldDB" id="A0A845F2U1"/>
<dbReference type="RefSeq" id="WP_160920479.1">
    <property type="nucleotide sequence ID" value="NZ_WMEY01000005.1"/>
</dbReference>
<sequence>MAILSRILDGFLFLFITLLLIYDYFPTFFLKEVFPQNVMFLLLIGMLLITAFNKNKHPTPEKESFRAQLFVLLYVFILMFVLNLAGGESTVGLSFENRIFWIVVIIALIQLGVQWKRMRREGLKKDQGRNVLG</sequence>
<organism evidence="2 3">
    <name type="scientific">Guptibacillus hwajinpoensis</name>
    <dbReference type="NCBI Taxonomy" id="208199"/>
    <lineage>
        <taxon>Bacteria</taxon>
        <taxon>Bacillati</taxon>
        <taxon>Bacillota</taxon>
        <taxon>Bacilli</taxon>
        <taxon>Bacillales</taxon>
        <taxon>Guptibacillaceae</taxon>
        <taxon>Guptibacillus</taxon>
    </lineage>
</organism>
<comment type="caution">
    <text evidence="2">The sequence shown here is derived from an EMBL/GenBank/DDBJ whole genome shotgun (WGS) entry which is preliminary data.</text>
</comment>
<dbReference type="Proteomes" id="UP000447833">
    <property type="component" value="Unassembled WGS sequence"/>
</dbReference>
<name>A0A845F2U1_9BACL</name>
<reference evidence="2 3" key="1">
    <citation type="submission" date="2019-11" db="EMBL/GenBank/DDBJ databases">
        <title>Genome sequences of 17 halophilic strains isolated from different environments.</title>
        <authorList>
            <person name="Furrow R.E."/>
        </authorList>
    </citation>
    <scope>NUCLEOTIDE SEQUENCE [LARGE SCALE GENOMIC DNA]</scope>
    <source>
        <strain evidence="2 3">22506_14_FS</strain>
    </source>
</reference>
<feature type="transmembrane region" description="Helical" evidence="1">
    <location>
        <begin position="37"/>
        <end position="53"/>
    </location>
</feature>
<protein>
    <submittedName>
        <fullName evidence="2">Uncharacterized protein</fullName>
    </submittedName>
</protein>
<keyword evidence="1" id="KW-1133">Transmembrane helix</keyword>